<dbReference type="Gene3D" id="1.20.5.190">
    <property type="match status" value="1"/>
</dbReference>
<dbReference type="Pfam" id="PF00612">
    <property type="entry name" value="IQ"/>
    <property type="match status" value="2"/>
</dbReference>
<protein>
    <recommendedName>
        <fullName evidence="6">DUF4005 domain-containing protein</fullName>
    </recommendedName>
</protein>
<evidence type="ECO:0000256" key="4">
    <source>
        <dbReference type="ARBA" id="ARBA00045534"/>
    </source>
</evidence>
<evidence type="ECO:0000313" key="8">
    <source>
        <dbReference type="Proteomes" id="UP001279734"/>
    </source>
</evidence>
<feature type="region of interest" description="Disordered" evidence="5">
    <location>
        <begin position="9"/>
        <end position="41"/>
    </location>
</feature>
<dbReference type="GO" id="GO:0005516">
    <property type="term" value="F:calmodulin binding"/>
    <property type="evidence" value="ECO:0007669"/>
    <property type="project" value="UniProtKB-KW"/>
</dbReference>
<evidence type="ECO:0000256" key="1">
    <source>
        <dbReference type="ARBA" id="ARBA00022860"/>
    </source>
</evidence>
<feature type="region of interest" description="Disordered" evidence="5">
    <location>
        <begin position="230"/>
        <end position="256"/>
    </location>
</feature>
<accession>A0AAD3TC12</accession>
<dbReference type="EMBL" id="BSYO01000031">
    <property type="protein sequence ID" value="GMH26602.1"/>
    <property type="molecule type" value="Genomic_DNA"/>
</dbReference>
<proteinExistence type="inferred from homology"/>
<evidence type="ECO:0000256" key="3">
    <source>
        <dbReference type="ARBA" id="ARBA00024378"/>
    </source>
</evidence>
<dbReference type="PANTHER" id="PTHR32295:SF11">
    <property type="entry name" value="PROTEIN IQ-DOMAIN 22"/>
    <property type="match status" value="1"/>
</dbReference>
<dbReference type="PROSITE" id="PS50096">
    <property type="entry name" value="IQ"/>
    <property type="match status" value="2"/>
</dbReference>
<dbReference type="InterPro" id="IPR027417">
    <property type="entry name" value="P-loop_NTPase"/>
</dbReference>
<feature type="compositionally biased region" description="Polar residues" evidence="5">
    <location>
        <begin position="233"/>
        <end position="246"/>
    </location>
</feature>
<evidence type="ECO:0000259" key="6">
    <source>
        <dbReference type="Pfam" id="PF13178"/>
    </source>
</evidence>
<keyword evidence="1" id="KW-0112">Calmodulin-binding</keyword>
<dbReference type="Proteomes" id="UP001279734">
    <property type="component" value="Unassembled WGS sequence"/>
</dbReference>
<evidence type="ECO:0000256" key="5">
    <source>
        <dbReference type="SAM" id="MobiDB-lite"/>
    </source>
</evidence>
<dbReference type="InterPro" id="IPR000048">
    <property type="entry name" value="IQ_motif_EF-hand-BS"/>
</dbReference>
<dbReference type="SMART" id="SM00015">
    <property type="entry name" value="IQ"/>
    <property type="match status" value="2"/>
</dbReference>
<comment type="subunit">
    <text evidence="3">Binds to multiple calmodulin (CaM) in the presence of Ca(2+) and CaM-like proteins.</text>
</comment>
<evidence type="ECO:0000256" key="2">
    <source>
        <dbReference type="ARBA" id="ARBA00024341"/>
    </source>
</evidence>
<gene>
    <name evidence="7" type="ORF">Nepgr_028445</name>
</gene>
<keyword evidence="8" id="KW-1185">Reference proteome</keyword>
<dbReference type="AlphaFoldDB" id="A0AAD3TC12"/>
<dbReference type="Pfam" id="PF13178">
    <property type="entry name" value="DUF4005"/>
    <property type="match status" value="1"/>
</dbReference>
<reference evidence="7" key="1">
    <citation type="submission" date="2023-05" db="EMBL/GenBank/DDBJ databases">
        <title>Nepenthes gracilis genome sequencing.</title>
        <authorList>
            <person name="Fukushima K."/>
        </authorList>
    </citation>
    <scope>NUCLEOTIDE SEQUENCE</scope>
    <source>
        <strain evidence="7">SING2019-196</strain>
    </source>
</reference>
<dbReference type="SUPFAM" id="SSF52540">
    <property type="entry name" value="P-loop containing nucleoside triphosphate hydrolases"/>
    <property type="match status" value="1"/>
</dbReference>
<comment type="similarity">
    <text evidence="2">Belongs to the IQD family.</text>
</comment>
<evidence type="ECO:0000313" key="7">
    <source>
        <dbReference type="EMBL" id="GMH26602.1"/>
    </source>
</evidence>
<comment type="function">
    <text evidence="4">May be involved in cooperative interactions with calmodulins or calmodulin-like proteins. Recruits calmodulin proteins to microtubules, thus being a potential scaffold in cellular signaling and trafficking. May associate with nucleic acids and regulate gene expression at the transcriptional or post-transcriptional level.</text>
</comment>
<dbReference type="InterPro" id="IPR025064">
    <property type="entry name" value="DUF4005"/>
</dbReference>
<dbReference type="PANTHER" id="PTHR32295">
    <property type="entry name" value="IQ-DOMAIN 5-RELATED"/>
    <property type="match status" value="1"/>
</dbReference>
<organism evidence="7 8">
    <name type="scientific">Nepenthes gracilis</name>
    <name type="common">Slender pitcher plant</name>
    <dbReference type="NCBI Taxonomy" id="150966"/>
    <lineage>
        <taxon>Eukaryota</taxon>
        <taxon>Viridiplantae</taxon>
        <taxon>Streptophyta</taxon>
        <taxon>Embryophyta</taxon>
        <taxon>Tracheophyta</taxon>
        <taxon>Spermatophyta</taxon>
        <taxon>Magnoliopsida</taxon>
        <taxon>eudicotyledons</taxon>
        <taxon>Gunneridae</taxon>
        <taxon>Pentapetalae</taxon>
        <taxon>Caryophyllales</taxon>
        <taxon>Nepenthaceae</taxon>
        <taxon>Nepenthes</taxon>
    </lineage>
</organism>
<dbReference type="CDD" id="cd23767">
    <property type="entry name" value="IQCD"/>
    <property type="match status" value="1"/>
</dbReference>
<feature type="domain" description="DUF4005" evidence="6">
    <location>
        <begin position="364"/>
        <end position="430"/>
    </location>
</feature>
<sequence>MGRAARWFKGLLGLKRSDPTDSSTSSTRSDPNKPPKEKRRWSFVKSYRDNCSTRQAADSVVRQRNFQGRDVPTTATASGYLHGDDASKNAIAVAVATAAVAEAAVAAAQASAAAIRLTRSRRCDADPPEYRSPSAGVAATEAWAAVVIQSHFRGYLARRALRALKGLVKLQALVRGYIMRKRTAETMRGMQAMLRVQAWARAVRVHIPELSHSSSRASQIYHMGPATPEKFKQTASTKNTKHNQSPKIRRNGSRSNNKVAIDQDIGYQGSSWSDPRMNRTIWDQRGPSMPADYDKTDKILKIDTGMPRFNVNRRSLFESRSFCSSVDQLTRSYTTSKVSKTCQTVTLSHEVLDDGSMCTAESSPRFYSASSRCGAFTPTKSDGSTSLLSGYSDCPSYMAYTESARAKVRSLSVKRQRSCCERPSSLKRYSVNGYGDLRSSSYRPSAVHARSTSTA</sequence>
<name>A0AAD3TC12_NEPGR</name>
<feature type="compositionally biased region" description="Low complexity" evidence="5">
    <location>
        <begin position="20"/>
        <end position="29"/>
    </location>
</feature>
<comment type="caution">
    <text evidence="7">The sequence shown here is derived from an EMBL/GenBank/DDBJ whole genome shotgun (WGS) entry which is preliminary data.</text>
</comment>